<keyword evidence="1" id="KW-0732">Signal</keyword>
<evidence type="ECO:0000256" key="1">
    <source>
        <dbReference type="SAM" id="SignalP"/>
    </source>
</evidence>
<name>A0ABT3FZ80_9BACT</name>
<gene>
    <name evidence="2" type="ORF">OJ996_04875</name>
</gene>
<dbReference type="RefSeq" id="WP_264511773.1">
    <property type="nucleotide sequence ID" value="NZ_JAPDDR010000002.1"/>
</dbReference>
<sequence length="686" mass="74959">MKTRRTLLTLAALMTVQAAKADLVMALGANKTHYQISGQTLRFEGGELNLFLRDGLVILDGACVIDPQLFFFPPSNIPPCPLGATGFIATGDVDRDGVRDDNQYWSVASVIPAFVIEPSRPEIPQLYSGPPSKLPRPLQNFRDDAVVTFYDISTAVVRQYDQSRYELIRPYGSVRQVETAQALGNVLADGNIEVIVTGADIAGSPLSVPVAVTGPFINEDDELVPGMTGPQWAAAIREALNDVDAITDFYSVGGQGNLVTLSEIVPNGNDPTLNINLQPGTAVVVGLPSTVSLNTTVGAFNAPVAALKQMNEEIVPGQYIFTFPRLGSPDLNPVAIPVTIVPNLEAVNPASRTRAGFRFTSGTWNGDIYQMDPRLISRITWTGNDRSVIRPGDQFYFSILNDAEDFLQFPPTIPQNPVLLPIPTVQQYNLPPFFFDVGQTGVMDLRYQRNLLTNGVSGDFSERNFRAKVAFVDSFNGFVQTTFPLGTMKRDLTPKGDIDRDGMTNVEEFAYQFPTNEDISARAREQFVPGPPSLFNGIPVTERFSRVITKVPTPIIDSADQPTGPAAPFLDEEDKVTLEVPVRPRTGNTLRYSFVERIEGKKKGKKIRIPQDYTVSSRFVESSMQVILEVELVAAGGQTVGFRTRAGETTVNLTQEFLVLKANNPLVGEEATVPDIQVILDAVTVK</sequence>
<dbReference type="EMBL" id="JAPDDR010000002">
    <property type="protein sequence ID" value="MCW1912893.1"/>
    <property type="molecule type" value="Genomic_DNA"/>
</dbReference>
<evidence type="ECO:0000313" key="3">
    <source>
        <dbReference type="Proteomes" id="UP001165653"/>
    </source>
</evidence>
<comment type="caution">
    <text evidence="2">The sequence shown here is derived from an EMBL/GenBank/DDBJ whole genome shotgun (WGS) entry which is preliminary data.</text>
</comment>
<protein>
    <submittedName>
        <fullName evidence="2">Uncharacterized protein</fullName>
    </submittedName>
</protein>
<keyword evidence="3" id="KW-1185">Reference proteome</keyword>
<accession>A0ABT3FZ80</accession>
<evidence type="ECO:0000313" key="2">
    <source>
        <dbReference type="EMBL" id="MCW1912893.1"/>
    </source>
</evidence>
<reference evidence="2" key="1">
    <citation type="submission" date="2022-10" db="EMBL/GenBank/DDBJ databases">
        <title>Luteolibacter sp. GHJ8, whole genome shotgun sequencing project.</title>
        <authorList>
            <person name="Zhao G."/>
            <person name="Shen L."/>
        </authorList>
    </citation>
    <scope>NUCLEOTIDE SEQUENCE</scope>
    <source>
        <strain evidence="2">GHJ8</strain>
    </source>
</reference>
<feature type="signal peptide" evidence="1">
    <location>
        <begin position="1"/>
        <end position="21"/>
    </location>
</feature>
<dbReference type="Proteomes" id="UP001165653">
    <property type="component" value="Unassembled WGS sequence"/>
</dbReference>
<proteinExistence type="predicted"/>
<organism evidence="2 3">
    <name type="scientific">Luteolibacter rhizosphaerae</name>
    <dbReference type="NCBI Taxonomy" id="2989719"/>
    <lineage>
        <taxon>Bacteria</taxon>
        <taxon>Pseudomonadati</taxon>
        <taxon>Verrucomicrobiota</taxon>
        <taxon>Verrucomicrobiia</taxon>
        <taxon>Verrucomicrobiales</taxon>
        <taxon>Verrucomicrobiaceae</taxon>
        <taxon>Luteolibacter</taxon>
    </lineage>
</organism>
<feature type="chain" id="PRO_5045524829" evidence="1">
    <location>
        <begin position="22"/>
        <end position="686"/>
    </location>
</feature>